<dbReference type="Proteomes" id="UP001589854">
    <property type="component" value="Unassembled WGS sequence"/>
</dbReference>
<keyword evidence="1" id="KW-0812">Transmembrane</keyword>
<dbReference type="InterPro" id="IPR038750">
    <property type="entry name" value="YczE/YyaS-like"/>
</dbReference>
<accession>A0ABV6G9B6</accession>
<organism evidence="2 3">
    <name type="scientific">Metabacillus herbersteinensis</name>
    <dbReference type="NCBI Taxonomy" id="283816"/>
    <lineage>
        <taxon>Bacteria</taxon>
        <taxon>Bacillati</taxon>
        <taxon>Bacillota</taxon>
        <taxon>Bacilli</taxon>
        <taxon>Bacillales</taxon>
        <taxon>Bacillaceae</taxon>
        <taxon>Metabacillus</taxon>
    </lineage>
</organism>
<proteinExistence type="predicted"/>
<protein>
    <submittedName>
        <fullName evidence="2">YitT family protein</fullName>
    </submittedName>
</protein>
<keyword evidence="1" id="KW-1133">Transmembrane helix</keyword>
<dbReference type="RefSeq" id="WP_378929747.1">
    <property type="nucleotide sequence ID" value="NZ_JBHLVO010000001.1"/>
</dbReference>
<feature type="transmembrane region" description="Helical" evidence="1">
    <location>
        <begin position="12"/>
        <end position="34"/>
    </location>
</feature>
<dbReference type="PANTHER" id="PTHR40078:SF1">
    <property type="entry name" value="INTEGRAL MEMBRANE PROTEIN"/>
    <property type="match status" value="1"/>
</dbReference>
<evidence type="ECO:0000256" key="1">
    <source>
        <dbReference type="SAM" id="Phobius"/>
    </source>
</evidence>
<feature type="transmembrane region" description="Helical" evidence="1">
    <location>
        <begin position="111"/>
        <end position="133"/>
    </location>
</feature>
<dbReference type="PANTHER" id="PTHR40078">
    <property type="entry name" value="INTEGRAL MEMBRANE PROTEIN-RELATED"/>
    <property type="match status" value="1"/>
</dbReference>
<feature type="transmembrane region" description="Helical" evidence="1">
    <location>
        <begin position="166"/>
        <end position="194"/>
    </location>
</feature>
<gene>
    <name evidence="2" type="ORF">ACFFIX_01395</name>
</gene>
<dbReference type="EMBL" id="JBHLVO010000001">
    <property type="protein sequence ID" value="MFC0270115.1"/>
    <property type="molecule type" value="Genomic_DNA"/>
</dbReference>
<evidence type="ECO:0000313" key="2">
    <source>
        <dbReference type="EMBL" id="MFC0270115.1"/>
    </source>
</evidence>
<dbReference type="Pfam" id="PF19700">
    <property type="entry name" value="DUF6198"/>
    <property type="match status" value="1"/>
</dbReference>
<keyword evidence="1" id="KW-0472">Membrane</keyword>
<reference evidence="2 3" key="1">
    <citation type="submission" date="2024-09" db="EMBL/GenBank/DDBJ databases">
        <authorList>
            <person name="Sun Q."/>
            <person name="Mori K."/>
        </authorList>
    </citation>
    <scope>NUCLEOTIDE SEQUENCE [LARGE SCALE GENOMIC DNA]</scope>
    <source>
        <strain evidence="2 3">CCM 7228</strain>
    </source>
</reference>
<keyword evidence="3" id="KW-1185">Reference proteome</keyword>
<sequence length="225" mass="24786">MKHKQRKSAAELFFRWSVYFLGLLTMSLGIVLTIRAELGVSPWDVLHIGLYNQFGLTIGSWAIIVGGVILTLSGLLTKKWPQLGAFVNMLTVGVFIDLYLLLPFLKTPTSIVGQLFMLLIGMMVMGYGIGIYISARCGAGPRDSLMMALVETSKKPISVIRGSIEVFVLLVGWLLGGPVFFGTILLTLTVGYIVGKTIPQCQETTDQLLIKLLNRQKENVHQVAR</sequence>
<feature type="transmembrane region" description="Helical" evidence="1">
    <location>
        <begin position="83"/>
        <end position="105"/>
    </location>
</feature>
<name>A0ABV6G9B6_9BACI</name>
<comment type="caution">
    <text evidence="2">The sequence shown here is derived from an EMBL/GenBank/DDBJ whole genome shotgun (WGS) entry which is preliminary data.</text>
</comment>
<feature type="transmembrane region" description="Helical" evidence="1">
    <location>
        <begin position="54"/>
        <end position="76"/>
    </location>
</feature>
<evidence type="ECO:0000313" key="3">
    <source>
        <dbReference type="Proteomes" id="UP001589854"/>
    </source>
</evidence>